<organism evidence="1 2">
    <name type="scientific">Photobacterium ganghwense</name>
    <dbReference type="NCBI Taxonomy" id="320778"/>
    <lineage>
        <taxon>Bacteria</taxon>
        <taxon>Pseudomonadati</taxon>
        <taxon>Pseudomonadota</taxon>
        <taxon>Gammaproteobacteria</taxon>
        <taxon>Vibrionales</taxon>
        <taxon>Vibrionaceae</taxon>
        <taxon>Photobacterium</taxon>
    </lineage>
</organism>
<gene>
    <name evidence="1" type="ORF">ABT57_11305</name>
</gene>
<dbReference type="OrthoDB" id="5593170at2"/>
<protein>
    <submittedName>
        <fullName evidence="1">Uncharacterized protein</fullName>
    </submittedName>
</protein>
<dbReference type="SUPFAM" id="SSF48452">
    <property type="entry name" value="TPR-like"/>
    <property type="match status" value="1"/>
</dbReference>
<dbReference type="EMBL" id="LDOU01000012">
    <property type="protein sequence ID" value="KLV09400.1"/>
    <property type="molecule type" value="Genomic_DNA"/>
</dbReference>
<dbReference type="AlphaFoldDB" id="A0A0J1HCM4"/>
<accession>A0A0J1HCM4</accession>
<dbReference type="InterPro" id="IPR011990">
    <property type="entry name" value="TPR-like_helical_dom_sf"/>
</dbReference>
<reference evidence="1 2" key="1">
    <citation type="submission" date="2015-05" db="EMBL/GenBank/DDBJ databases">
        <title>Photobacterium galathea sp. nov.</title>
        <authorList>
            <person name="Machado H."/>
            <person name="Gram L."/>
        </authorList>
    </citation>
    <scope>NUCLEOTIDE SEQUENCE [LARGE SCALE GENOMIC DNA]</scope>
    <source>
        <strain evidence="1 2">DSM 22954</strain>
    </source>
</reference>
<comment type="caution">
    <text evidence="1">The sequence shown here is derived from an EMBL/GenBank/DDBJ whole genome shotgun (WGS) entry which is preliminary data.</text>
</comment>
<dbReference type="RefSeq" id="WP_047885349.1">
    <property type="nucleotide sequence ID" value="NZ_CP071325.1"/>
</dbReference>
<dbReference type="Proteomes" id="UP000035909">
    <property type="component" value="Unassembled WGS sequence"/>
</dbReference>
<dbReference type="STRING" id="320778.ABT57_11305"/>
<keyword evidence="2" id="KW-1185">Reference proteome</keyword>
<evidence type="ECO:0000313" key="2">
    <source>
        <dbReference type="Proteomes" id="UP000035909"/>
    </source>
</evidence>
<dbReference type="PATRIC" id="fig|320778.3.peg.2461"/>
<proteinExistence type="predicted"/>
<sequence>MQAWRPIHSFVITLLFSTGFIFSISVKAVEEQLPYCHRYADLNFPDYMALWDEDEPALTASAFFAMLNMAAASADKTFFSELLSQIARTFVLRQQFDEANFYLDQASQYLEHAQPRAKVYYWREKARLMAYQKDTQAAAWLLEKAWQEARQHGYDQVAIETALDLSGVVFTRLPEKERAEWKQRARQLAKTTDDNRARRWLAVHQERLSI</sequence>
<name>A0A0J1HCM4_9GAMM</name>
<evidence type="ECO:0000313" key="1">
    <source>
        <dbReference type="EMBL" id="KLV09400.1"/>
    </source>
</evidence>